<accession>A0A068VQY8</accession>
<reference evidence="1" key="1">
    <citation type="submission" date="2014-08" db="EMBL/GenBank/DDBJ databases">
        <authorList>
            <person name="Falentin Helene"/>
        </authorList>
    </citation>
    <scope>NUCLEOTIDE SEQUENCE</scope>
</reference>
<proteinExistence type="predicted"/>
<organism evidence="1">
    <name type="scientific">Propionibacterium freudenreichii subsp. freudenreichii</name>
    <dbReference type="NCBI Taxonomy" id="66712"/>
    <lineage>
        <taxon>Bacteria</taxon>
        <taxon>Bacillati</taxon>
        <taxon>Actinomycetota</taxon>
        <taxon>Actinomycetes</taxon>
        <taxon>Propionibacteriales</taxon>
        <taxon>Propionibacteriaceae</taxon>
        <taxon>Propionibacterium</taxon>
    </lineage>
</organism>
<evidence type="ECO:0000313" key="1">
    <source>
        <dbReference type="EMBL" id="CEP25736.1"/>
    </source>
</evidence>
<dbReference type="EMBL" id="LM676382">
    <property type="protein sequence ID" value="CEP25736.1"/>
    <property type="molecule type" value="Genomic_DNA"/>
</dbReference>
<dbReference type="AlphaFoldDB" id="A0A068VQY8"/>
<sequence length="53" mass="5975">MASVGAGSRGYRYLHHGVDDHSRVAYSEILDDQRKQTAARFWERANAFFATSA</sequence>
<name>A0A068VQY8_PROFF</name>
<gene>
    <name evidence="1" type="ORF">PFCIRM138_00080</name>
</gene>
<protein>
    <submittedName>
        <fullName evidence="1">Transposase</fullName>
    </submittedName>
</protein>